<gene>
    <name evidence="1" type="ORF">GCM10022262_32180</name>
</gene>
<evidence type="ECO:0000313" key="2">
    <source>
        <dbReference type="Proteomes" id="UP001499841"/>
    </source>
</evidence>
<dbReference type="Pfam" id="PF01547">
    <property type="entry name" value="SBP_bac_1"/>
    <property type="match status" value="1"/>
</dbReference>
<dbReference type="PANTHER" id="PTHR43649">
    <property type="entry name" value="ARABINOSE-BINDING PROTEIN-RELATED"/>
    <property type="match status" value="1"/>
</dbReference>
<dbReference type="PANTHER" id="PTHR43649:SF12">
    <property type="entry name" value="DIACETYLCHITOBIOSE BINDING PROTEIN DASA"/>
    <property type="match status" value="1"/>
</dbReference>
<keyword evidence="2" id="KW-1185">Reference proteome</keyword>
<dbReference type="EMBL" id="BAABBA010000018">
    <property type="protein sequence ID" value="GAA4288858.1"/>
    <property type="molecule type" value="Genomic_DNA"/>
</dbReference>
<proteinExistence type="predicted"/>
<reference evidence="2" key="1">
    <citation type="journal article" date="2019" name="Int. J. Syst. Evol. Microbiol.">
        <title>The Global Catalogue of Microorganisms (GCM) 10K type strain sequencing project: providing services to taxonomists for standard genome sequencing and annotation.</title>
        <authorList>
            <consortium name="The Broad Institute Genomics Platform"/>
            <consortium name="The Broad Institute Genome Sequencing Center for Infectious Disease"/>
            <person name="Wu L."/>
            <person name="Ma J."/>
        </authorList>
    </citation>
    <scope>NUCLEOTIDE SEQUENCE [LARGE SCALE GENOMIC DNA]</scope>
    <source>
        <strain evidence="2">JCM 17459</strain>
    </source>
</reference>
<sequence length="439" mass="45822">MALRRALVPMVATTLLLTGCATGGTARSDGSAEPVAIGGGEALEGEITVWSWDVAATALDRLATEFEQENPGTTVDVVDVGYDNAYDKLSVGLQAGSGLPDVVTIEVDRAPGYLAEFPDAFADLAPVIGDQEADFDPFKWATGTSPDGAIAVAPWDSGTVAMFYRSDYLDAAGVDAATIETWADLVEAGEKVKAATGRTLMSIDVASAATFRTMLHQQGQGYFDADGRITVASPEAVEALALLKDINDRGLLQNVRGWDGRVSATKDGSSAFHPEAVWWTGTLTSEMPELSGKFGVVELPAFTEGGARTANNGGSGLAVPAQAANPELAAAFVEFALADVDSQVSMMENEGLFPSYLPALENEYFQQELEYFGGQPVFQLFAEQTAQIPTIAYATDDALANDAVSNAVVAAVINGEDPATALQAAAEQIATATGREIAG</sequence>
<dbReference type="RefSeq" id="WP_345043351.1">
    <property type="nucleotide sequence ID" value="NZ_BAABBA010000018.1"/>
</dbReference>
<accession>A0ABP8EY04</accession>
<organism evidence="1 2">
    <name type="scientific">Georgenia daeguensis</name>
    <dbReference type="NCBI Taxonomy" id="908355"/>
    <lineage>
        <taxon>Bacteria</taxon>
        <taxon>Bacillati</taxon>
        <taxon>Actinomycetota</taxon>
        <taxon>Actinomycetes</taxon>
        <taxon>Micrococcales</taxon>
        <taxon>Bogoriellaceae</taxon>
        <taxon>Georgenia</taxon>
    </lineage>
</organism>
<protein>
    <submittedName>
        <fullName evidence="1">Extracellular solute-binding protein</fullName>
    </submittedName>
</protein>
<dbReference type="InterPro" id="IPR006059">
    <property type="entry name" value="SBP"/>
</dbReference>
<dbReference type="InterPro" id="IPR050490">
    <property type="entry name" value="Bact_solute-bd_prot1"/>
</dbReference>
<evidence type="ECO:0000313" key="1">
    <source>
        <dbReference type="EMBL" id="GAA4288858.1"/>
    </source>
</evidence>
<dbReference type="PROSITE" id="PS51257">
    <property type="entry name" value="PROKAR_LIPOPROTEIN"/>
    <property type="match status" value="1"/>
</dbReference>
<dbReference type="Proteomes" id="UP001499841">
    <property type="component" value="Unassembled WGS sequence"/>
</dbReference>
<dbReference type="SUPFAM" id="SSF53850">
    <property type="entry name" value="Periplasmic binding protein-like II"/>
    <property type="match status" value="1"/>
</dbReference>
<dbReference type="Gene3D" id="3.40.190.10">
    <property type="entry name" value="Periplasmic binding protein-like II"/>
    <property type="match status" value="1"/>
</dbReference>
<comment type="caution">
    <text evidence="1">The sequence shown here is derived from an EMBL/GenBank/DDBJ whole genome shotgun (WGS) entry which is preliminary data.</text>
</comment>
<name>A0ABP8EY04_9MICO</name>